<dbReference type="RefSeq" id="WP_252663438.1">
    <property type="nucleotide sequence ID" value="NZ_CP098611.1"/>
</dbReference>
<organism evidence="2 3">
    <name type="scientific">Phormidium yuhuli AB48</name>
    <dbReference type="NCBI Taxonomy" id="2940671"/>
    <lineage>
        <taxon>Bacteria</taxon>
        <taxon>Bacillati</taxon>
        <taxon>Cyanobacteriota</taxon>
        <taxon>Cyanophyceae</taxon>
        <taxon>Oscillatoriophycideae</taxon>
        <taxon>Oscillatoriales</taxon>
        <taxon>Oscillatoriaceae</taxon>
        <taxon>Phormidium</taxon>
        <taxon>Phormidium yuhuli</taxon>
    </lineage>
</organism>
<evidence type="ECO:0000313" key="2">
    <source>
        <dbReference type="EMBL" id="USR91413.1"/>
    </source>
</evidence>
<evidence type="ECO:0000256" key="1">
    <source>
        <dbReference type="SAM" id="SignalP"/>
    </source>
</evidence>
<name>A0ABY5ATE4_9CYAN</name>
<proteinExistence type="predicted"/>
<dbReference type="InterPro" id="IPR047995">
    <property type="entry name" value="Choice_anch_K"/>
</dbReference>
<gene>
    <name evidence="2" type="ORF">NEA10_01335</name>
</gene>
<feature type="chain" id="PRO_5046486489" evidence="1">
    <location>
        <begin position="31"/>
        <end position="244"/>
    </location>
</feature>
<reference evidence="2" key="1">
    <citation type="submission" date="2022-06" db="EMBL/GenBank/DDBJ databases">
        <title>Genome sequence of Phormidium yuhuli AB48 isolated from an industrial photobioreactor environment.</title>
        <authorList>
            <person name="Qiu Y."/>
            <person name="Noonan A.J.C."/>
            <person name="Dofher K."/>
            <person name="Koch M."/>
            <person name="Kieft B."/>
            <person name="Lin X."/>
            <person name="Ziels R.M."/>
            <person name="Hallam S.J."/>
        </authorList>
    </citation>
    <scope>NUCLEOTIDE SEQUENCE</scope>
    <source>
        <strain evidence="2">AB48</strain>
    </source>
</reference>
<dbReference type="NCBIfam" id="TIGR02595">
    <property type="entry name" value="PEP_CTERM"/>
    <property type="match status" value="1"/>
</dbReference>
<dbReference type="EMBL" id="CP098611">
    <property type="protein sequence ID" value="USR91413.1"/>
    <property type="molecule type" value="Genomic_DNA"/>
</dbReference>
<keyword evidence="1" id="KW-0732">Signal</keyword>
<keyword evidence="3" id="KW-1185">Reference proteome</keyword>
<dbReference type="InterPro" id="IPR013424">
    <property type="entry name" value="Ice-binding_C"/>
</dbReference>
<evidence type="ECO:0000313" key="3">
    <source>
        <dbReference type="Proteomes" id="UP001056708"/>
    </source>
</evidence>
<dbReference type="NCBIfam" id="NF038125">
    <property type="entry name" value="PEP_CTERM_THxN"/>
    <property type="match status" value="1"/>
</dbReference>
<accession>A0ABY5ATE4</accession>
<sequence length="244" mass="26014">MFHSFKPTKSLSLLCATAGLALLSTRPAQAVSFTVDNINGTWDNIQGTSTFNGTGTNQVRWGSPATTAGQSGFDFNSTSSLLSVSSGSNFVLGELTHFNLPVWSGTAASGVDLQFSMAIDGVFQAFDYSFTIDETPNIAGTCPEFQISDTPCDDKIDFTSAFSTTTFLKDGFNYSLELLGFSSTMDGLSPVSSFITEEHKASSAFLVARFVKDDSNDVSVPEPTSAAALLLIGLVATRIRRRQS</sequence>
<dbReference type="Proteomes" id="UP001056708">
    <property type="component" value="Chromosome"/>
</dbReference>
<protein>
    <submittedName>
        <fullName evidence="2">THxN family PEP-CTERM protein</fullName>
    </submittedName>
</protein>
<dbReference type="NCBIfam" id="NF038131">
    <property type="entry name" value="choice_anch_K"/>
    <property type="match status" value="1"/>
</dbReference>
<feature type="signal peptide" evidence="1">
    <location>
        <begin position="1"/>
        <end position="30"/>
    </location>
</feature>